<evidence type="ECO:0000313" key="2">
    <source>
        <dbReference type="Proteomes" id="UP000827092"/>
    </source>
</evidence>
<organism evidence="1 2">
    <name type="scientific">Oedothorax gibbosus</name>
    <dbReference type="NCBI Taxonomy" id="931172"/>
    <lineage>
        <taxon>Eukaryota</taxon>
        <taxon>Metazoa</taxon>
        <taxon>Ecdysozoa</taxon>
        <taxon>Arthropoda</taxon>
        <taxon>Chelicerata</taxon>
        <taxon>Arachnida</taxon>
        <taxon>Araneae</taxon>
        <taxon>Araneomorphae</taxon>
        <taxon>Entelegynae</taxon>
        <taxon>Araneoidea</taxon>
        <taxon>Linyphiidae</taxon>
        <taxon>Erigoninae</taxon>
        <taxon>Oedothorax</taxon>
    </lineage>
</organism>
<protein>
    <submittedName>
        <fullName evidence="1">Uncharacterized protein</fullName>
    </submittedName>
</protein>
<evidence type="ECO:0000313" key="1">
    <source>
        <dbReference type="EMBL" id="KAG8179034.1"/>
    </source>
</evidence>
<proteinExistence type="predicted"/>
<dbReference type="EMBL" id="JAFNEN010000652">
    <property type="protein sequence ID" value="KAG8179034.1"/>
    <property type="molecule type" value="Genomic_DNA"/>
</dbReference>
<dbReference type="AlphaFoldDB" id="A0AAV6U5U5"/>
<gene>
    <name evidence="1" type="ORF">JTE90_016045</name>
</gene>
<dbReference type="Proteomes" id="UP000827092">
    <property type="component" value="Unassembled WGS sequence"/>
</dbReference>
<reference evidence="1 2" key="1">
    <citation type="journal article" date="2022" name="Nat. Ecol. Evol.">
        <title>A masculinizing supergene underlies an exaggerated male reproductive morph in a spider.</title>
        <authorList>
            <person name="Hendrickx F."/>
            <person name="De Corte Z."/>
            <person name="Sonet G."/>
            <person name="Van Belleghem S.M."/>
            <person name="Kostlbacher S."/>
            <person name="Vangestel C."/>
        </authorList>
    </citation>
    <scope>NUCLEOTIDE SEQUENCE [LARGE SCALE GENOMIC DNA]</scope>
    <source>
        <strain evidence="1">W744_W776</strain>
    </source>
</reference>
<accession>A0AAV6U5U5</accession>
<sequence>MSLGSCYKKFEKSPDQKILCQKKTSKVDCRRVRAPTGEEAGLITPSHPRTTPLKQKNPLQAADGHKAHCLGGHGSVEKVLNIHQWPLSRSGLQVKSSGQSHSKGGSLEALAGPFPGTGCHSEGEMWPRHREIDGHGCALLYGGLL</sequence>
<comment type="caution">
    <text evidence="1">The sequence shown here is derived from an EMBL/GenBank/DDBJ whole genome shotgun (WGS) entry which is preliminary data.</text>
</comment>
<name>A0AAV6U5U5_9ARAC</name>
<keyword evidence="2" id="KW-1185">Reference proteome</keyword>